<keyword evidence="7" id="KW-1185">Reference proteome</keyword>
<gene>
    <name evidence="2" type="ORF">HNR68_001443</name>
    <name evidence="3" type="ORF">HNR68_001488</name>
    <name evidence="4" type="ORF">HNR68_004031</name>
    <name evidence="5" type="ORF">HNR68_004556</name>
    <name evidence="6" type="ORF">HNR68_004850</name>
</gene>
<feature type="region of interest" description="Disordered" evidence="1">
    <location>
        <begin position="45"/>
        <end position="74"/>
    </location>
</feature>
<comment type="caution">
    <text evidence="6">The sequence shown here is derived from an EMBL/GenBank/DDBJ whole genome shotgun (WGS) entry which is preliminary data.</text>
</comment>
<evidence type="ECO:0000313" key="4">
    <source>
        <dbReference type="EMBL" id="NYI85401.1"/>
    </source>
</evidence>
<name>A0A853AU94_9PSEU</name>
<dbReference type="EMBL" id="JACCFJ010000001">
    <property type="protein sequence ID" value="NYI82858.1"/>
    <property type="molecule type" value="Genomic_DNA"/>
</dbReference>
<dbReference type="EMBL" id="JACCFJ010000001">
    <property type="protein sequence ID" value="NYI82813.1"/>
    <property type="molecule type" value="Genomic_DNA"/>
</dbReference>
<evidence type="ECO:0000313" key="2">
    <source>
        <dbReference type="EMBL" id="NYI82813.1"/>
    </source>
</evidence>
<dbReference type="EMBL" id="JACCFJ010000001">
    <property type="protein sequence ID" value="NYI85401.1"/>
    <property type="molecule type" value="Genomic_DNA"/>
</dbReference>
<protein>
    <submittedName>
        <fullName evidence="6">Uncharacterized protein</fullName>
    </submittedName>
</protein>
<evidence type="ECO:0000313" key="3">
    <source>
        <dbReference type="EMBL" id="NYI82858.1"/>
    </source>
</evidence>
<feature type="region of interest" description="Disordered" evidence="1">
    <location>
        <begin position="1"/>
        <end position="25"/>
    </location>
</feature>
<dbReference type="Proteomes" id="UP000587002">
    <property type="component" value="Unassembled WGS sequence"/>
</dbReference>
<feature type="compositionally biased region" description="Basic residues" evidence="1">
    <location>
        <begin position="45"/>
        <end position="54"/>
    </location>
</feature>
<dbReference type="AlphaFoldDB" id="A0A853AU94"/>
<dbReference type="EMBL" id="JACCFJ010000001">
    <property type="protein sequence ID" value="NYI85926.1"/>
    <property type="molecule type" value="Genomic_DNA"/>
</dbReference>
<proteinExistence type="predicted"/>
<dbReference type="EMBL" id="JACCFJ010000001">
    <property type="protein sequence ID" value="NYI86220.1"/>
    <property type="molecule type" value="Genomic_DNA"/>
</dbReference>
<sequence length="74" mass="8314">MKHKDARTHYTVLKQQPGKHTPQGVFPQNPTADCLTTLVCSTNHRAPRQKNTRLLHREHSPPHNKNEGPGCCAP</sequence>
<feature type="compositionally biased region" description="Basic and acidic residues" evidence="1">
    <location>
        <begin position="55"/>
        <end position="66"/>
    </location>
</feature>
<evidence type="ECO:0000313" key="5">
    <source>
        <dbReference type="EMBL" id="NYI85926.1"/>
    </source>
</evidence>
<evidence type="ECO:0000256" key="1">
    <source>
        <dbReference type="SAM" id="MobiDB-lite"/>
    </source>
</evidence>
<evidence type="ECO:0000313" key="6">
    <source>
        <dbReference type="EMBL" id="NYI86220.1"/>
    </source>
</evidence>
<accession>A0A853AU94</accession>
<organism evidence="6 7">
    <name type="scientific">Saccharopolyspora hordei</name>
    <dbReference type="NCBI Taxonomy" id="1838"/>
    <lineage>
        <taxon>Bacteria</taxon>
        <taxon>Bacillati</taxon>
        <taxon>Actinomycetota</taxon>
        <taxon>Actinomycetes</taxon>
        <taxon>Pseudonocardiales</taxon>
        <taxon>Pseudonocardiaceae</taxon>
        <taxon>Saccharopolyspora</taxon>
    </lineage>
</organism>
<evidence type="ECO:0000313" key="7">
    <source>
        <dbReference type="Proteomes" id="UP000587002"/>
    </source>
</evidence>
<reference evidence="6 7" key="1">
    <citation type="submission" date="2020-07" db="EMBL/GenBank/DDBJ databases">
        <title>Sequencing the genomes of 1000 actinobacteria strains.</title>
        <authorList>
            <person name="Klenk H.-P."/>
        </authorList>
    </citation>
    <scope>NUCLEOTIDE SEQUENCE [LARGE SCALE GENOMIC DNA]</scope>
    <source>
        <strain evidence="6 7">DSM 44065</strain>
    </source>
</reference>